<feature type="region of interest" description="Disordered" evidence="1">
    <location>
        <begin position="26"/>
        <end position="81"/>
    </location>
</feature>
<keyword evidence="4" id="KW-1185">Reference proteome</keyword>
<dbReference type="AlphaFoldDB" id="A0A2W2D042"/>
<dbReference type="OrthoDB" id="3404657at2"/>
<reference evidence="3 4" key="1">
    <citation type="submission" date="2018-01" db="EMBL/GenBank/DDBJ databases">
        <title>Draft genome sequence of Salinispora sp. 13K206.</title>
        <authorList>
            <person name="Sahin N."/>
            <person name="Saygin H."/>
            <person name="Ay H."/>
        </authorList>
    </citation>
    <scope>NUCLEOTIDE SEQUENCE [LARGE SCALE GENOMIC DNA]</scope>
    <source>
        <strain evidence="3 4">13K206</strain>
    </source>
</reference>
<dbReference type="RefSeq" id="WP_111134329.1">
    <property type="nucleotide sequence ID" value="NZ_POUB01000065.1"/>
</dbReference>
<proteinExistence type="predicted"/>
<organism evidence="3 4">
    <name type="scientific">Micromonospora deserti</name>
    <dbReference type="NCBI Taxonomy" id="2070366"/>
    <lineage>
        <taxon>Bacteria</taxon>
        <taxon>Bacillati</taxon>
        <taxon>Actinomycetota</taxon>
        <taxon>Actinomycetes</taxon>
        <taxon>Micromonosporales</taxon>
        <taxon>Micromonosporaceae</taxon>
        <taxon>Micromonospora</taxon>
    </lineage>
</organism>
<name>A0A2W2D042_9ACTN</name>
<evidence type="ECO:0000313" key="4">
    <source>
        <dbReference type="Proteomes" id="UP000248749"/>
    </source>
</evidence>
<dbReference type="PROSITE" id="PS51257">
    <property type="entry name" value="PROKAR_LIPOPROTEIN"/>
    <property type="match status" value="1"/>
</dbReference>
<evidence type="ECO:0008006" key="5">
    <source>
        <dbReference type="Google" id="ProtNLM"/>
    </source>
</evidence>
<accession>A0A2W2D042</accession>
<evidence type="ECO:0000256" key="2">
    <source>
        <dbReference type="SAM" id="SignalP"/>
    </source>
</evidence>
<feature type="chain" id="PRO_5015898545" description="DUF5666 domain-containing protein" evidence="2">
    <location>
        <begin position="22"/>
        <end position="146"/>
    </location>
</feature>
<evidence type="ECO:0000313" key="3">
    <source>
        <dbReference type="EMBL" id="PZF99044.1"/>
    </source>
</evidence>
<keyword evidence="2" id="KW-0732">Signal</keyword>
<protein>
    <recommendedName>
        <fullName evidence="5">DUF5666 domain-containing protein</fullName>
    </recommendedName>
</protein>
<gene>
    <name evidence="3" type="ORF">C1I99_12150</name>
</gene>
<sequence length="146" mass="14235">MRRVGLLVTAVGLLWWVAACTAPDPPEVTGGASTAPSGPPPSAGSTAPPATGGPGGPTAPPSSPGGGEVPGPLPWGGRTLTGTVERVDGCTVLLVGERRWALTGAAAAALRPGDRITVHGGLTPRPAACGDPDVSDALAVNRVEPA</sequence>
<evidence type="ECO:0000256" key="1">
    <source>
        <dbReference type="SAM" id="MobiDB-lite"/>
    </source>
</evidence>
<feature type="signal peptide" evidence="2">
    <location>
        <begin position="1"/>
        <end position="21"/>
    </location>
</feature>
<comment type="caution">
    <text evidence="3">The sequence shown here is derived from an EMBL/GenBank/DDBJ whole genome shotgun (WGS) entry which is preliminary data.</text>
</comment>
<dbReference type="Proteomes" id="UP000248749">
    <property type="component" value="Unassembled WGS sequence"/>
</dbReference>
<dbReference type="EMBL" id="POUB01000065">
    <property type="protein sequence ID" value="PZF99044.1"/>
    <property type="molecule type" value="Genomic_DNA"/>
</dbReference>